<feature type="signal peptide" evidence="2">
    <location>
        <begin position="1"/>
        <end position="29"/>
    </location>
</feature>
<evidence type="ECO:0000256" key="1">
    <source>
        <dbReference type="SAM" id="MobiDB-lite"/>
    </source>
</evidence>
<dbReference type="RefSeq" id="WP_191622760.1">
    <property type="nucleotide sequence ID" value="NZ_CABVHF010000006.1"/>
</dbReference>
<gene>
    <name evidence="3" type="ORF">PS631_02380</name>
</gene>
<feature type="region of interest" description="Disordered" evidence="1">
    <location>
        <begin position="26"/>
        <end position="107"/>
    </location>
</feature>
<sequence precursor="true">MSKTMKRSAFFLSAAMVGLLAVYAPSSWSSDNHDQHPQKSSDATQSNGSKSKQAQGMNHEGMDHGSMKGMDHGSMKGMDHGSMEGMDHSKMMESHGSDKAKAGKNGQ</sequence>
<evidence type="ECO:0000313" key="3">
    <source>
        <dbReference type="EMBL" id="VVM81875.1"/>
    </source>
</evidence>
<dbReference type="Proteomes" id="UP000399692">
    <property type="component" value="Unassembled WGS sequence"/>
</dbReference>
<reference evidence="3 4" key="1">
    <citation type="submission" date="2019-09" db="EMBL/GenBank/DDBJ databases">
        <authorList>
            <person name="Chandra G."/>
            <person name="Truman W A."/>
        </authorList>
    </citation>
    <scope>NUCLEOTIDE SEQUENCE [LARGE SCALE GENOMIC DNA]</scope>
    <source>
        <strain evidence="3">PS631</strain>
    </source>
</reference>
<evidence type="ECO:0008006" key="5">
    <source>
        <dbReference type="Google" id="ProtNLM"/>
    </source>
</evidence>
<accession>A0A5E6SWP0</accession>
<proteinExistence type="predicted"/>
<name>A0A5E6SWP0_PSEFL</name>
<feature type="compositionally biased region" description="Polar residues" evidence="1">
    <location>
        <begin position="40"/>
        <end position="56"/>
    </location>
</feature>
<dbReference type="EMBL" id="CABVHF010000006">
    <property type="protein sequence ID" value="VVM81875.1"/>
    <property type="molecule type" value="Genomic_DNA"/>
</dbReference>
<evidence type="ECO:0000313" key="4">
    <source>
        <dbReference type="Proteomes" id="UP000399692"/>
    </source>
</evidence>
<evidence type="ECO:0000256" key="2">
    <source>
        <dbReference type="SAM" id="SignalP"/>
    </source>
</evidence>
<feature type="chain" id="PRO_5022682373" description="Copper resistance protein B" evidence="2">
    <location>
        <begin position="30"/>
        <end position="107"/>
    </location>
</feature>
<dbReference type="AlphaFoldDB" id="A0A5E6SWP0"/>
<keyword evidence="2" id="KW-0732">Signal</keyword>
<protein>
    <recommendedName>
        <fullName evidence="5">Copper resistance protein B</fullName>
    </recommendedName>
</protein>
<organism evidence="3 4">
    <name type="scientific">Pseudomonas fluorescens</name>
    <dbReference type="NCBI Taxonomy" id="294"/>
    <lineage>
        <taxon>Bacteria</taxon>
        <taxon>Pseudomonadati</taxon>
        <taxon>Pseudomonadota</taxon>
        <taxon>Gammaproteobacteria</taxon>
        <taxon>Pseudomonadales</taxon>
        <taxon>Pseudomonadaceae</taxon>
        <taxon>Pseudomonas</taxon>
    </lineage>
</organism>
<feature type="compositionally biased region" description="Basic and acidic residues" evidence="1">
    <location>
        <begin position="60"/>
        <end position="101"/>
    </location>
</feature>